<dbReference type="OrthoDB" id="10520584at2759"/>
<accession>A0A815TZ10</accession>
<dbReference type="EMBL" id="CAJOBC010088567">
    <property type="protein sequence ID" value="CAF4370268.1"/>
    <property type="molecule type" value="Genomic_DNA"/>
</dbReference>
<comment type="caution">
    <text evidence="1">The sequence shown here is derived from an EMBL/GenBank/DDBJ whole genome shotgun (WGS) entry which is preliminary data.</text>
</comment>
<dbReference type="Proteomes" id="UP000663829">
    <property type="component" value="Unassembled WGS sequence"/>
</dbReference>
<evidence type="ECO:0000313" key="2">
    <source>
        <dbReference type="EMBL" id="CAF4370268.1"/>
    </source>
</evidence>
<reference evidence="1" key="1">
    <citation type="submission" date="2021-02" db="EMBL/GenBank/DDBJ databases">
        <authorList>
            <person name="Nowell W R."/>
        </authorList>
    </citation>
    <scope>NUCLEOTIDE SEQUENCE</scope>
</reference>
<dbReference type="Proteomes" id="UP000681722">
    <property type="component" value="Unassembled WGS sequence"/>
</dbReference>
<dbReference type="EMBL" id="CAJNOQ010023029">
    <property type="protein sequence ID" value="CAF1509362.1"/>
    <property type="molecule type" value="Genomic_DNA"/>
</dbReference>
<gene>
    <name evidence="1" type="ORF">GPM918_LOCUS37041</name>
    <name evidence="2" type="ORF">SRO942_LOCUS37799</name>
</gene>
<dbReference type="AlphaFoldDB" id="A0A815TZ10"/>
<evidence type="ECO:0000313" key="3">
    <source>
        <dbReference type="Proteomes" id="UP000663829"/>
    </source>
</evidence>
<protein>
    <submittedName>
        <fullName evidence="1">Uncharacterized protein</fullName>
    </submittedName>
</protein>
<evidence type="ECO:0000313" key="1">
    <source>
        <dbReference type="EMBL" id="CAF1509362.1"/>
    </source>
</evidence>
<proteinExistence type="predicted"/>
<name>A0A815TZ10_9BILA</name>
<sequence>MRLLTASLNNEFKPIWFSKSVTVVEVRRILSTVLYSTNNNTLPADFADYVFVYENIVIPMENDNKILFEEMLKSIKSHIE</sequence>
<keyword evidence="3" id="KW-1185">Reference proteome</keyword>
<organism evidence="1 3">
    <name type="scientific">Didymodactylos carnosus</name>
    <dbReference type="NCBI Taxonomy" id="1234261"/>
    <lineage>
        <taxon>Eukaryota</taxon>
        <taxon>Metazoa</taxon>
        <taxon>Spiralia</taxon>
        <taxon>Gnathifera</taxon>
        <taxon>Rotifera</taxon>
        <taxon>Eurotatoria</taxon>
        <taxon>Bdelloidea</taxon>
        <taxon>Philodinida</taxon>
        <taxon>Philodinidae</taxon>
        <taxon>Didymodactylos</taxon>
    </lineage>
</organism>